<dbReference type="Pfam" id="PF12833">
    <property type="entry name" value="HTH_18"/>
    <property type="match status" value="1"/>
</dbReference>
<organism evidence="2 3">
    <name type="scientific">Lactobacillus paragasseri</name>
    <dbReference type="NCBI Taxonomy" id="2107999"/>
    <lineage>
        <taxon>Bacteria</taxon>
        <taxon>Bacillati</taxon>
        <taxon>Bacillota</taxon>
        <taxon>Bacilli</taxon>
        <taxon>Lactobacillales</taxon>
        <taxon>Lactobacillaceae</taxon>
        <taxon>Lactobacillus</taxon>
    </lineage>
</organism>
<dbReference type="EMBL" id="JASOLY010000010">
    <property type="protein sequence ID" value="MDK6868686.1"/>
    <property type="molecule type" value="Genomic_DNA"/>
</dbReference>
<evidence type="ECO:0000313" key="3">
    <source>
        <dbReference type="Proteomes" id="UP001232113"/>
    </source>
</evidence>
<sequence>MFKKHSRTNLQSFITNYRLRKASELLKNNDNSIEYVALSCGFLSYQSFF</sequence>
<comment type="caution">
    <text evidence="2">The sequence shown here is derived from an EMBL/GenBank/DDBJ whole genome shotgun (WGS) entry which is preliminary data.</text>
</comment>
<accession>A0AAW6XS37</accession>
<protein>
    <submittedName>
        <fullName evidence="2">Helix-turn-helix domain-containing protein</fullName>
    </submittedName>
</protein>
<evidence type="ECO:0000259" key="1">
    <source>
        <dbReference type="PROSITE" id="PS01124"/>
    </source>
</evidence>
<gene>
    <name evidence="2" type="ORF">QP354_06345</name>
</gene>
<dbReference type="PROSITE" id="PS01124">
    <property type="entry name" value="HTH_ARAC_FAMILY_2"/>
    <property type="match status" value="1"/>
</dbReference>
<dbReference type="GO" id="GO:0043565">
    <property type="term" value="F:sequence-specific DNA binding"/>
    <property type="evidence" value="ECO:0007669"/>
    <property type="project" value="InterPro"/>
</dbReference>
<evidence type="ECO:0000313" key="2">
    <source>
        <dbReference type="EMBL" id="MDK6868686.1"/>
    </source>
</evidence>
<reference evidence="2" key="1">
    <citation type="submission" date="2023-05" db="EMBL/GenBank/DDBJ databases">
        <title>Cataloging the Phylogenetic Diversity of Human Bladder Bacteria.</title>
        <authorList>
            <person name="Du J."/>
        </authorList>
    </citation>
    <scope>NUCLEOTIDE SEQUENCE</scope>
    <source>
        <strain evidence="2">UMB6975B</strain>
    </source>
</reference>
<feature type="domain" description="HTH araC/xylS-type" evidence="1">
    <location>
        <begin position="1"/>
        <end position="49"/>
    </location>
</feature>
<name>A0AAW6XS37_9LACO</name>
<dbReference type="Proteomes" id="UP001232113">
    <property type="component" value="Unassembled WGS sequence"/>
</dbReference>
<dbReference type="RefSeq" id="WP_232001043.1">
    <property type="nucleotide sequence ID" value="NZ_JASOLY010000010.1"/>
</dbReference>
<dbReference type="AlphaFoldDB" id="A0AAW6XS37"/>
<dbReference type="Gene3D" id="1.10.10.60">
    <property type="entry name" value="Homeodomain-like"/>
    <property type="match status" value="1"/>
</dbReference>
<dbReference type="InterPro" id="IPR018060">
    <property type="entry name" value="HTH_AraC"/>
</dbReference>
<proteinExistence type="predicted"/>
<dbReference type="GO" id="GO:0003700">
    <property type="term" value="F:DNA-binding transcription factor activity"/>
    <property type="evidence" value="ECO:0007669"/>
    <property type="project" value="InterPro"/>
</dbReference>